<dbReference type="AlphaFoldDB" id="A0A1E5IPE6"/>
<protein>
    <submittedName>
        <fullName evidence="1">Uncharacterized protein</fullName>
    </submittedName>
</protein>
<keyword evidence="2" id="KW-1185">Reference proteome</keyword>
<proteinExistence type="predicted"/>
<evidence type="ECO:0000313" key="1">
    <source>
        <dbReference type="EMBL" id="OEG71798.1"/>
    </source>
</evidence>
<evidence type="ECO:0000313" key="2">
    <source>
        <dbReference type="Proteomes" id="UP000095237"/>
    </source>
</evidence>
<gene>
    <name evidence="1" type="ORF">ATZ36_12690</name>
</gene>
<organism evidence="1 2">
    <name type="scientific">Endomicrobium trichonymphae</name>
    <dbReference type="NCBI Taxonomy" id="1408204"/>
    <lineage>
        <taxon>Bacteria</taxon>
        <taxon>Pseudomonadati</taxon>
        <taxon>Elusimicrobiota</taxon>
        <taxon>Endomicrobiia</taxon>
        <taxon>Endomicrobiales</taxon>
        <taxon>Endomicrobiaceae</taxon>
        <taxon>Candidatus Endomicrobiellum</taxon>
    </lineage>
</organism>
<accession>A0A1E5IPE6</accession>
<sequence length="59" mass="7123">MIINFFFFIHITCAARNYGICNSERKIFHVGVMCKMRNNLVELIYKQRTVLNFVEKFFI</sequence>
<dbReference type="Proteomes" id="UP000095237">
    <property type="component" value="Unassembled WGS sequence"/>
</dbReference>
<dbReference type="EMBL" id="LNVX01000064">
    <property type="protein sequence ID" value="OEG71798.1"/>
    <property type="molecule type" value="Genomic_DNA"/>
</dbReference>
<comment type="caution">
    <text evidence="1">The sequence shown here is derived from an EMBL/GenBank/DDBJ whole genome shotgun (WGS) entry which is preliminary data.</text>
</comment>
<name>A0A1E5IPE6_ENDTX</name>
<reference evidence="1 2" key="1">
    <citation type="submission" date="2015-11" db="EMBL/GenBank/DDBJ databases">
        <title>Evidence for parallel genomic evolution in an endosymbiosis of termite gut flagellates.</title>
        <authorList>
            <person name="Zheng H."/>
        </authorList>
    </citation>
    <scope>NUCLEOTIDE SEQUENCE [LARGE SCALE GENOMIC DNA]</scope>
    <source>
        <strain evidence="1 2">CET450</strain>
    </source>
</reference>